<feature type="transmembrane region" description="Helical" evidence="3">
    <location>
        <begin position="545"/>
        <end position="570"/>
    </location>
</feature>
<protein>
    <recommendedName>
        <fullName evidence="6">CSC1/OSCA1-like 7TM region domain-containing protein</fullName>
    </recommendedName>
</protein>
<proteinExistence type="predicted"/>
<evidence type="ECO:0000256" key="3">
    <source>
        <dbReference type="SAM" id="Phobius"/>
    </source>
</evidence>
<feature type="transmembrane region" description="Helical" evidence="3">
    <location>
        <begin position="647"/>
        <end position="673"/>
    </location>
</feature>
<gene>
    <name evidence="4" type="ORF">BS47DRAFT_1357887</name>
</gene>
<evidence type="ECO:0000313" key="4">
    <source>
        <dbReference type="EMBL" id="KAF9519867.1"/>
    </source>
</evidence>
<feature type="region of interest" description="Disordered" evidence="2">
    <location>
        <begin position="894"/>
        <end position="921"/>
    </location>
</feature>
<feature type="transmembrane region" description="Helical" evidence="3">
    <location>
        <begin position="450"/>
        <end position="476"/>
    </location>
</feature>
<name>A0A9P6B9P9_9AGAM</name>
<evidence type="ECO:0000313" key="5">
    <source>
        <dbReference type="Proteomes" id="UP000886523"/>
    </source>
</evidence>
<dbReference type="PANTHER" id="PTHR13018">
    <property type="entry name" value="PROBABLE MEMBRANE PROTEIN DUF221-RELATED"/>
    <property type="match status" value="1"/>
</dbReference>
<feature type="transmembrane region" description="Helical" evidence="3">
    <location>
        <begin position="617"/>
        <end position="635"/>
    </location>
</feature>
<dbReference type="GO" id="GO:0005886">
    <property type="term" value="C:plasma membrane"/>
    <property type="evidence" value="ECO:0007669"/>
    <property type="project" value="TreeGrafter"/>
</dbReference>
<evidence type="ECO:0000256" key="1">
    <source>
        <dbReference type="SAM" id="Coils"/>
    </source>
</evidence>
<organism evidence="4 5">
    <name type="scientific">Hydnum rufescens UP504</name>
    <dbReference type="NCBI Taxonomy" id="1448309"/>
    <lineage>
        <taxon>Eukaryota</taxon>
        <taxon>Fungi</taxon>
        <taxon>Dikarya</taxon>
        <taxon>Basidiomycota</taxon>
        <taxon>Agaricomycotina</taxon>
        <taxon>Agaricomycetes</taxon>
        <taxon>Cantharellales</taxon>
        <taxon>Hydnaceae</taxon>
        <taxon>Hydnum</taxon>
    </lineage>
</organism>
<keyword evidence="5" id="KW-1185">Reference proteome</keyword>
<dbReference type="GO" id="GO:0005227">
    <property type="term" value="F:calcium-activated cation channel activity"/>
    <property type="evidence" value="ECO:0007669"/>
    <property type="project" value="InterPro"/>
</dbReference>
<dbReference type="OrthoDB" id="2591106at2759"/>
<sequence length="921" mass="101361">MSISTSRVSNQPSLSQDRTSYYSVTLSVAVTTSATVPATITRGSTVLRTSIATSSLLQVPTTSYSLQTARPTIVLSYDTRSICAGDGLDSMSIGVLSTIVFSVVVGAFIWVTFAILRPRIPQIASLRHTLPNAQYGGQYSALHDLSVIRLLRLLHRGSVTPDEGVLQRRLLVDGVDESHKARLRLLVLSIMVIVLVMAALLMLYREFNKLLSYRRLWLRVRCDDMEIGWLSLDQTPGLTGLGEEAVKDVFAGNGLVSARRGRNSVGSNESRRRRSTALARQGPQHDEHSESDDANNSSYTDGNDIDVTGVFSVVDTRDAETLIHTRDRVLNSLELAEAHYINTYCRCFPGSGPLLPIVRKQSQHHHQYLKALYGRIKSWREQLKTLNTEVDMEQQRMYFNIRNGISVRGWLLVGRGVRFLPGIRMIPGRSKDDIRWAELQNNGGNIGRMYFWVMVTLLSLLLAILLTGLVCLALGSAPNFAHYLPALKSLVRYDDLGPAIGTTLVPSLLTMLFIATLLGFIHYFSRFSGSVSHSDNRTMELKAAFYAITLIGGAWLIGISAILFGLQAFSTGSDQATTVSEGVVYIAGFILALVISAFIVPGLLLLQPIRLWRIISAKRKALFINLTLLLALYPRTYNPSFGMGASILGLFFAAAFSMLFPLIGPPLVLLLFLTLMVHRYLVGYSPFRSLAAPLAHSAVCTLVTLQPFLLGLILLAHRLWALGSLLLCVAVFGLVAVELYAETQTREPDVDSLSLRAWESLDKFVSQVMTGEADLVPYPVQFVAEQQGTRSSMASMLEMIAASLAVGPSASLQSKPVPFPKETINDLVSTARAAAAFATLDSPPRLNPTDPEDDVADFLYPPELLAPAPPIWLYNDSAGIAQSRAHDLKREHDLDVFLDGPSPSLKGSRRRRRTPDRMNEE</sequence>
<dbReference type="EMBL" id="MU128915">
    <property type="protein sequence ID" value="KAF9519867.1"/>
    <property type="molecule type" value="Genomic_DNA"/>
</dbReference>
<feature type="transmembrane region" description="Helical" evidence="3">
    <location>
        <begin position="582"/>
        <end position="605"/>
    </location>
</feature>
<evidence type="ECO:0008006" key="6">
    <source>
        <dbReference type="Google" id="ProtNLM"/>
    </source>
</evidence>
<evidence type="ECO:0000256" key="2">
    <source>
        <dbReference type="SAM" id="MobiDB-lite"/>
    </source>
</evidence>
<feature type="transmembrane region" description="Helical" evidence="3">
    <location>
        <begin position="694"/>
        <end position="714"/>
    </location>
</feature>
<dbReference type="InterPro" id="IPR045122">
    <property type="entry name" value="Csc1-like"/>
</dbReference>
<feature type="region of interest" description="Disordered" evidence="2">
    <location>
        <begin position="260"/>
        <end position="301"/>
    </location>
</feature>
<reference evidence="4" key="1">
    <citation type="journal article" date="2020" name="Nat. Commun.">
        <title>Large-scale genome sequencing of mycorrhizal fungi provides insights into the early evolution of symbiotic traits.</title>
        <authorList>
            <person name="Miyauchi S."/>
            <person name="Kiss E."/>
            <person name="Kuo A."/>
            <person name="Drula E."/>
            <person name="Kohler A."/>
            <person name="Sanchez-Garcia M."/>
            <person name="Morin E."/>
            <person name="Andreopoulos B."/>
            <person name="Barry K.W."/>
            <person name="Bonito G."/>
            <person name="Buee M."/>
            <person name="Carver A."/>
            <person name="Chen C."/>
            <person name="Cichocki N."/>
            <person name="Clum A."/>
            <person name="Culley D."/>
            <person name="Crous P.W."/>
            <person name="Fauchery L."/>
            <person name="Girlanda M."/>
            <person name="Hayes R.D."/>
            <person name="Keri Z."/>
            <person name="LaButti K."/>
            <person name="Lipzen A."/>
            <person name="Lombard V."/>
            <person name="Magnuson J."/>
            <person name="Maillard F."/>
            <person name="Murat C."/>
            <person name="Nolan M."/>
            <person name="Ohm R.A."/>
            <person name="Pangilinan J."/>
            <person name="Pereira M.F."/>
            <person name="Perotto S."/>
            <person name="Peter M."/>
            <person name="Pfister S."/>
            <person name="Riley R."/>
            <person name="Sitrit Y."/>
            <person name="Stielow J.B."/>
            <person name="Szollosi G."/>
            <person name="Zifcakova L."/>
            <person name="Stursova M."/>
            <person name="Spatafora J.W."/>
            <person name="Tedersoo L."/>
            <person name="Vaario L.M."/>
            <person name="Yamada A."/>
            <person name="Yan M."/>
            <person name="Wang P."/>
            <person name="Xu J."/>
            <person name="Bruns T."/>
            <person name="Baldrian P."/>
            <person name="Vilgalys R."/>
            <person name="Dunand C."/>
            <person name="Henrissat B."/>
            <person name="Grigoriev I.V."/>
            <person name="Hibbett D."/>
            <person name="Nagy L.G."/>
            <person name="Martin F.M."/>
        </authorList>
    </citation>
    <scope>NUCLEOTIDE SEQUENCE</scope>
    <source>
        <strain evidence="4">UP504</strain>
    </source>
</reference>
<feature type="transmembrane region" description="Helical" evidence="3">
    <location>
        <begin position="720"/>
        <end position="741"/>
    </location>
</feature>
<comment type="caution">
    <text evidence="4">The sequence shown here is derived from an EMBL/GenBank/DDBJ whole genome shotgun (WGS) entry which is preliminary data.</text>
</comment>
<feature type="coiled-coil region" evidence="1">
    <location>
        <begin position="369"/>
        <end position="396"/>
    </location>
</feature>
<keyword evidence="1" id="KW-0175">Coiled coil</keyword>
<dbReference type="PANTHER" id="PTHR13018:SF5">
    <property type="entry name" value="RE44586P"/>
    <property type="match status" value="1"/>
</dbReference>
<keyword evidence="3" id="KW-0812">Transmembrane</keyword>
<keyword evidence="3" id="KW-1133">Transmembrane helix</keyword>
<feature type="transmembrane region" description="Helical" evidence="3">
    <location>
        <begin position="496"/>
        <end position="524"/>
    </location>
</feature>
<feature type="transmembrane region" description="Helical" evidence="3">
    <location>
        <begin position="185"/>
        <end position="204"/>
    </location>
</feature>
<feature type="transmembrane region" description="Helical" evidence="3">
    <location>
        <begin position="95"/>
        <end position="116"/>
    </location>
</feature>
<dbReference type="Proteomes" id="UP000886523">
    <property type="component" value="Unassembled WGS sequence"/>
</dbReference>
<dbReference type="AlphaFoldDB" id="A0A9P6B9P9"/>
<keyword evidence="3" id="KW-0472">Membrane</keyword>
<accession>A0A9P6B9P9</accession>